<dbReference type="AlphaFoldDB" id="M7Z9R1"/>
<dbReference type="OMA" id="ERHEMEW"/>
<organism evidence="2">
    <name type="scientific">Triticum urartu</name>
    <name type="common">Red wild einkorn</name>
    <name type="synonym">Crithodium urartu</name>
    <dbReference type="NCBI Taxonomy" id="4572"/>
    <lineage>
        <taxon>Eukaryota</taxon>
        <taxon>Viridiplantae</taxon>
        <taxon>Streptophyta</taxon>
        <taxon>Embryophyta</taxon>
        <taxon>Tracheophyta</taxon>
        <taxon>Spermatophyta</taxon>
        <taxon>Magnoliopsida</taxon>
        <taxon>Liliopsida</taxon>
        <taxon>Poales</taxon>
        <taxon>Poaceae</taxon>
        <taxon>BOP clade</taxon>
        <taxon>Pooideae</taxon>
        <taxon>Triticodae</taxon>
        <taxon>Triticeae</taxon>
        <taxon>Triticinae</taxon>
        <taxon>Triticum</taxon>
    </lineage>
</organism>
<sequence length="373" mass="41352">MRNQRLAPTTCSSSKINNRKQEEPHLSGAYIRSLVKHLSSSSTTRPKDHHITMGTKPQQEEQHAPQTTPPSLQQQQQPHKKQVRRRLHTSRPYQERLLNMAEARREIVSALKIHRASMKEAKEQQQHQQLVQEFQHQQEVQEVQVVQDHRLACSAPSMSSYGSFSDYPFAHSTETNSSCSYYSSPLLPYHTPAAAPMVPMVDALDQLLPLPAQPLGLNLSFHGFGGGGVAGEDAKNNTASNSFDPPPLLQQPSPASSYSVYSSPPATTMASQDVASATVENTSPSLHRVLDEEEMAAIYSVGERHDIEWSDTLNLATSAWWSTLLDDGAAVGHQTDSVDIPGMHLGDVYYGEDVSFPRMEIGEMGGWDEEWLS</sequence>
<feature type="region of interest" description="Disordered" evidence="1">
    <location>
        <begin position="232"/>
        <end position="264"/>
    </location>
</feature>
<feature type="compositionally biased region" description="Low complexity" evidence="1">
    <location>
        <begin position="250"/>
        <end position="264"/>
    </location>
</feature>
<proteinExistence type="predicted"/>
<dbReference type="PANTHER" id="PTHR37256:SF1">
    <property type="entry name" value="MYB-LIKE PROTEIN A"/>
    <property type="match status" value="1"/>
</dbReference>
<accession>M7Z9R1</accession>
<feature type="compositionally biased region" description="Basic residues" evidence="1">
    <location>
        <begin position="78"/>
        <end position="89"/>
    </location>
</feature>
<evidence type="ECO:0000313" key="2">
    <source>
        <dbReference type="EMBL" id="EMS49135.1"/>
    </source>
</evidence>
<feature type="region of interest" description="Disordered" evidence="1">
    <location>
        <begin position="1"/>
        <end position="93"/>
    </location>
</feature>
<reference evidence="2" key="1">
    <citation type="journal article" date="2013" name="Nature">
        <title>Draft genome of the wheat A-genome progenitor Triticum urartu.</title>
        <authorList>
            <person name="Ling H.Q."/>
            <person name="Zhao S."/>
            <person name="Liu D."/>
            <person name="Wang J."/>
            <person name="Sun H."/>
            <person name="Zhang C."/>
            <person name="Fan H."/>
            <person name="Li D."/>
            <person name="Dong L."/>
            <person name="Tao Y."/>
            <person name="Gao C."/>
            <person name="Wu H."/>
            <person name="Li Y."/>
            <person name="Cui Y."/>
            <person name="Guo X."/>
            <person name="Zheng S."/>
            <person name="Wang B."/>
            <person name="Yu K."/>
            <person name="Liang Q."/>
            <person name="Yang W."/>
            <person name="Lou X."/>
            <person name="Chen J."/>
            <person name="Feng M."/>
            <person name="Jian J."/>
            <person name="Zhang X."/>
            <person name="Luo G."/>
            <person name="Jiang Y."/>
            <person name="Liu J."/>
            <person name="Wang Z."/>
            <person name="Sha Y."/>
            <person name="Zhang B."/>
            <person name="Wu H."/>
            <person name="Tang D."/>
            <person name="Shen Q."/>
            <person name="Xue P."/>
            <person name="Zou S."/>
            <person name="Wang X."/>
            <person name="Liu X."/>
            <person name="Wang F."/>
            <person name="Yang Y."/>
            <person name="An X."/>
            <person name="Dong Z."/>
            <person name="Zhang K."/>
            <person name="Zhang X."/>
            <person name="Luo M.C."/>
            <person name="Dvorak J."/>
            <person name="Tong Y."/>
            <person name="Wang J."/>
            <person name="Yang H."/>
            <person name="Li Z."/>
            <person name="Wang D."/>
            <person name="Zhang A."/>
            <person name="Wang J."/>
        </authorList>
    </citation>
    <scope>NUCLEOTIDE SEQUENCE</scope>
</reference>
<dbReference type="PANTHER" id="PTHR37256">
    <property type="entry name" value="E1A-BINDING PROTEIN P400-LIKE"/>
    <property type="match status" value="1"/>
</dbReference>
<evidence type="ECO:0000256" key="1">
    <source>
        <dbReference type="SAM" id="MobiDB-lite"/>
    </source>
</evidence>
<feature type="compositionally biased region" description="Polar residues" evidence="1">
    <location>
        <begin position="1"/>
        <end position="16"/>
    </location>
</feature>
<dbReference type="EMBL" id="KD246505">
    <property type="protein sequence ID" value="EMS49135.1"/>
    <property type="molecule type" value="Genomic_DNA"/>
</dbReference>
<protein>
    <submittedName>
        <fullName evidence="2">Uncharacterized protein</fullName>
    </submittedName>
</protein>
<name>M7Z9R1_TRIUA</name>
<dbReference type="eggNOG" id="ENOG502QSVP">
    <property type="taxonomic scope" value="Eukaryota"/>
</dbReference>
<gene>
    <name evidence="2" type="ORF">TRIUR3_24557</name>
</gene>
<feature type="compositionally biased region" description="Low complexity" evidence="1">
    <location>
        <begin position="65"/>
        <end position="77"/>
    </location>
</feature>